<dbReference type="AlphaFoldDB" id="A0A1G2H6Q2"/>
<reference evidence="3 4" key="1">
    <citation type="journal article" date="2016" name="Nat. Commun.">
        <title>Thousands of microbial genomes shed light on interconnected biogeochemical processes in an aquifer system.</title>
        <authorList>
            <person name="Anantharaman K."/>
            <person name="Brown C.T."/>
            <person name="Hug L.A."/>
            <person name="Sharon I."/>
            <person name="Castelle C.J."/>
            <person name="Probst A.J."/>
            <person name="Thomas B.C."/>
            <person name="Singh A."/>
            <person name="Wilkins M.J."/>
            <person name="Karaoz U."/>
            <person name="Brodie E.L."/>
            <person name="Williams K.H."/>
            <person name="Hubbard S.S."/>
            <person name="Banfield J.F."/>
        </authorList>
    </citation>
    <scope>NUCLEOTIDE SEQUENCE [LARGE SCALE GENOMIC DNA]</scope>
</reference>
<keyword evidence="1" id="KW-0560">Oxidoreductase</keyword>
<dbReference type="Proteomes" id="UP000177932">
    <property type="component" value="Unassembled WGS sequence"/>
</dbReference>
<protein>
    <recommendedName>
        <fullName evidence="2">Proline dehydrogenase domain-containing protein</fullName>
    </recommendedName>
</protein>
<gene>
    <name evidence="3" type="ORF">A2827_02955</name>
</gene>
<dbReference type="EMBL" id="MHOD01000014">
    <property type="protein sequence ID" value="OGZ58157.1"/>
    <property type="molecule type" value="Genomic_DNA"/>
</dbReference>
<feature type="domain" description="Proline dehydrogenase" evidence="2">
    <location>
        <begin position="27"/>
        <end position="278"/>
    </location>
</feature>
<dbReference type="STRING" id="1802158.A2827_02955"/>
<dbReference type="Gene3D" id="3.20.20.220">
    <property type="match status" value="1"/>
</dbReference>
<dbReference type="GO" id="GO:0004657">
    <property type="term" value="F:proline dehydrogenase activity"/>
    <property type="evidence" value="ECO:0007669"/>
    <property type="project" value="UniProtKB-ARBA"/>
</dbReference>
<evidence type="ECO:0000256" key="1">
    <source>
        <dbReference type="ARBA" id="ARBA00023002"/>
    </source>
</evidence>
<name>A0A1G2H6Q2_9BACT</name>
<proteinExistence type="predicted"/>
<dbReference type="Pfam" id="PF01619">
    <property type="entry name" value="Pro_dh"/>
    <property type="match status" value="1"/>
</dbReference>
<evidence type="ECO:0000313" key="4">
    <source>
        <dbReference type="Proteomes" id="UP000177932"/>
    </source>
</evidence>
<dbReference type="GO" id="GO:0006562">
    <property type="term" value="P:L-proline catabolic process"/>
    <property type="evidence" value="ECO:0007669"/>
    <property type="project" value="UniProtKB-ARBA"/>
</dbReference>
<evidence type="ECO:0000259" key="2">
    <source>
        <dbReference type="Pfam" id="PF01619"/>
    </source>
</evidence>
<organism evidence="3 4">
    <name type="scientific">Candidatus Spechtbacteria bacterium RIFCSPHIGHO2_01_FULL_43_30</name>
    <dbReference type="NCBI Taxonomy" id="1802158"/>
    <lineage>
        <taxon>Bacteria</taxon>
        <taxon>Candidatus Spechtiibacteriota</taxon>
    </lineage>
</organism>
<dbReference type="InterPro" id="IPR002872">
    <property type="entry name" value="Proline_DH_dom"/>
</dbReference>
<evidence type="ECO:0000313" key="3">
    <source>
        <dbReference type="EMBL" id="OGZ58157.1"/>
    </source>
</evidence>
<dbReference type="SUPFAM" id="SSF51730">
    <property type="entry name" value="FAD-linked oxidoreductase"/>
    <property type="match status" value="1"/>
</dbReference>
<sequence length="308" mass="35736">MLRRIFDEVGCRLLGRMFVGGRSIEDVLKTGERLKKEGYKVTYNLLGEHQGDSVFVDYALRTTLELIGKMSERNQGNVAIKPSLYGLQISPDSFLANAKFIVERAKSQGISVEFDAEQQSFTNDTFKVFNFFASRMEYRGFVAQCVQAHARNIMSVMTKYGLWNKRIRVVKGAGVYKENADRVIGDEKDILVRYKQIAILNRDNWQAPLIATVRDRTLAYEMAKIFRNPNTFEFEMLYGPIGKRLSRELLEKGYSVRIYIPFTDIWCKDAWIEYGIRRSAMMRRLALGEVKRIIGKVFFRHHDSFENN</sequence>
<accession>A0A1G2H6Q2</accession>
<comment type="caution">
    <text evidence="3">The sequence shown here is derived from an EMBL/GenBank/DDBJ whole genome shotgun (WGS) entry which is preliminary data.</text>
</comment>
<dbReference type="InterPro" id="IPR029041">
    <property type="entry name" value="FAD-linked_oxidoreductase-like"/>
</dbReference>